<evidence type="ECO:0000256" key="4">
    <source>
        <dbReference type="ARBA" id="ARBA00022842"/>
    </source>
</evidence>
<dbReference type="Proteomes" id="UP001357485">
    <property type="component" value="Unassembled WGS sequence"/>
</dbReference>
<keyword evidence="4 5" id="KW-0460">Magnesium</keyword>
<proteinExistence type="inferred from homology"/>
<keyword evidence="1 5" id="KW-0540">Nuclease</keyword>
<dbReference type="Pfam" id="PF08774">
    <property type="entry name" value="VRR_NUC"/>
    <property type="match status" value="2"/>
</dbReference>
<keyword evidence="5" id="KW-0464">Manganese</keyword>
<keyword evidence="5" id="KW-0227">DNA damage</keyword>
<keyword evidence="5" id="KW-0539">Nucleus</keyword>
<evidence type="ECO:0000256" key="1">
    <source>
        <dbReference type="ARBA" id="ARBA00022722"/>
    </source>
</evidence>
<comment type="caution">
    <text evidence="8">The sequence shown here is derived from an EMBL/GenBank/DDBJ whole genome shotgun (WGS) entry which is preliminary data.</text>
</comment>
<keyword evidence="3 5" id="KW-0378">Hydrolase</keyword>
<reference evidence="8 9" key="1">
    <citation type="submission" date="2023-08" db="EMBL/GenBank/DDBJ databases">
        <title>Black Yeasts Isolated from many extreme environments.</title>
        <authorList>
            <person name="Coleine C."/>
            <person name="Stajich J.E."/>
            <person name="Selbmann L."/>
        </authorList>
    </citation>
    <scope>NUCLEOTIDE SEQUENCE [LARGE SCALE GENOMIC DNA]</scope>
    <source>
        <strain evidence="8 9">CCFEE 536</strain>
    </source>
</reference>
<comment type="subcellular location">
    <subcellularLocation>
        <location evidence="5">Nucleus</location>
    </subcellularLocation>
</comment>
<evidence type="ECO:0000313" key="8">
    <source>
        <dbReference type="EMBL" id="KAK5055898.1"/>
    </source>
</evidence>
<comment type="function">
    <text evidence="5">Nuclease required for the repair of DNA interstrand cross-links (ICL). Acts as a 5'-3' exonuclease that anchors at a cut end of DNA and cleaves DNA successively at every third nucleotide, allowing to excise an ICL from one strand through flanking incisions.</text>
</comment>
<protein>
    <recommendedName>
        <fullName evidence="5">Fanconi-associated nuclease</fullName>
        <ecNumber evidence="5">3.1.4.1</ecNumber>
    </recommendedName>
</protein>
<gene>
    <name evidence="8" type="ORF">LTR16_010630</name>
</gene>
<dbReference type="InterPro" id="IPR014883">
    <property type="entry name" value="VRR_NUC"/>
</dbReference>
<dbReference type="PANTHER" id="PTHR15749">
    <property type="entry name" value="FANCONI-ASSOCIATED NUCLEASE 1"/>
    <property type="match status" value="1"/>
</dbReference>
<evidence type="ECO:0000256" key="6">
    <source>
        <dbReference type="SAM" id="MobiDB-lite"/>
    </source>
</evidence>
<evidence type="ECO:0000313" key="9">
    <source>
        <dbReference type="Proteomes" id="UP001357485"/>
    </source>
</evidence>
<evidence type="ECO:0000256" key="5">
    <source>
        <dbReference type="RuleBase" id="RU365033"/>
    </source>
</evidence>
<comment type="cofactor">
    <cofactor evidence="5">
        <name>Mg(2+)</name>
        <dbReference type="ChEBI" id="CHEBI:18420"/>
    </cofactor>
    <cofactor evidence="5">
        <name>Mn(2+)</name>
        <dbReference type="ChEBI" id="CHEBI:29035"/>
    </cofactor>
</comment>
<evidence type="ECO:0000259" key="7">
    <source>
        <dbReference type="SMART" id="SM00990"/>
    </source>
</evidence>
<comment type="catalytic activity">
    <reaction evidence="5">
        <text>Hydrolytically removes 5'-nucleotides successively from the 3'-hydroxy termini of 3'-hydroxy-terminated oligonucleotides.</text>
        <dbReference type="EC" id="3.1.4.1"/>
    </reaction>
</comment>
<name>A0ABR0J4W8_9PEZI</name>
<feature type="non-terminal residue" evidence="8">
    <location>
        <position position="1"/>
    </location>
</feature>
<dbReference type="SMART" id="SM00990">
    <property type="entry name" value="VRR_NUC"/>
    <property type="match status" value="1"/>
</dbReference>
<feature type="compositionally biased region" description="Low complexity" evidence="6">
    <location>
        <begin position="64"/>
        <end position="81"/>
    </location>
</feature>
<sequence>AERRTCVVGLDWAFDVEDLLEIVQVWEGEALATVCKVLAQEYGQRGGGVPDLFLWRPPSTTALPVFPTTTTTPATLDTGNTQFPAATDPAGAQLPGNAPKAEVPTPSESQERSKARVLFAEVKSENDRLSDTQRLWLSVLGGAGIAVELCRAEASEVVVR</sequence>
<evidence type="ECO:0000256" key="3">
    <source>
        <dbReference type="ARBA" id="ARBA00022801"/>
    </source>
</evidence>
<dbReference type="InterPro" id="IPR033315">
    <property type="entry name" value="Fan1-like"/>
</dbReference>
<accession>A0ABR0J4W8</accession>
<evidence type="ECO:0000256" key="2">
    <source>
        <dbReference type="ARBA" id="ARBA00022723"/>
    </source>
</evidence>
<comment type="similarity">
    <text evidence="5">Belongs to the FAN1 family.</text>
</comment>
<feature type="region of interest" description="Disordered" evidence="6">
    <location>
        <begin position="64"/>
        <end position="113"/>
    </location>
</feature>
<dbReference type="EC" id="3.1.4.1" evidence="5"/>
<dbReference type="PANTHER" id="PTHR15749:SF4">
    <property type="entry name" value="FANCONI-ASSOCIATED NUCLEASE 1"/>
    <property type="match status" value="1"/>
</dbReference>
<keyword evidence="2 5" id="KW-0479">Metal-binding</keyword>
<dbReference type="EMBL" id="JAVRRA010027693">
    <property type="protein sequence ID" value="KAK5055898.1"/>
    <property type="molecule type" value="Genomic_DNA"/>
</dbReference>
<keyword evidence="9" id="KW-1185">Reference proteome</keyword>
<feature type="domain" description="VRR-NUC" evidence="7">
    <location>
        <begin position="1"/>
        <end position="154"/>
    </location>
</feature>
<organism evidence="8 9">
    <name type="scientific">Cryomyces antarcticus</name>
    <dbReference type="NCBI Taxonomy" id="329879"/>
    <lineage>
        <taxon>Eukaryota</taxon>
        <taxon>Fungi</taxon>
        <taxon>Dikarya</taxon>
        <taxon>Ascomycota</taxon>
        <taxon>Pezizomycotina</taxon>
        <taxon>Dothideomycetes</taxon>
        <taxon>Dothideomycetes incertae sedis</taxon>
        <taxon>Cryomyces</taxon>
    </lineage>
</organism>
<keyword evidence="5" id="KW-0234">DNA repair</keyword>